<dbReference type="OrthoDB" id="4928203at2759"/>
<dbReference type="PANTHER" id="PTHR33112:SF16">
    <property type="entry name" value="HETEROKARYON INCOMPATIBILITY DOMAIN-CONTAINING PROTEIN"/>
    <property type="match status" value="1"/>
</dbReference>
<organism evidence="2 3">
    <name type="scientific">Clonostachys solani</name>
    <dbReference type="NCBI Taxonomy" id="160281"/>
    <lineage>
        <taxon>Eukaryota</taxon>
        <taxon>Fungi</taxon>
        <taxon>Dikarya</taxon>
        <taxon>Ascomycota</taxon>
        <taxon>Pezizomycotina</taxon>
        <taxon>Sordariomycetes</taxon>
        <taxon>Hypocreomycetidae</taxon>
        <taxon>Hypocreales</taxon>
        <taxon>Bionectriaceae</taxon>
        <taxon>Clonostachys</taxon>
    </lineage>
</organism>
<protein>
    <recommendedName>
        <fullName evidence="1">Heterokaryon incompatibility domain-containing protein</fullName>
    </recommendedName>
</protein>
<dbReference type="Proteomes" id="UP000775872">
    <property type="component" value="Unassembled WGS sequence"/>
</dbReference>
<comment type="caution">
    <text evidence="2">The sequence shown here is derived from an EMBL/GenBank/DDBJ whole genome shotgun (WGS) entry which is preliminary data.</text>
</comment>
<dbReference type="EMBL" id="CABFOC020000039">
    <property type="protein sequence ID" value="CAH0051072.1"/>
    <property type="molecule type" value="Genomic_DNA"/>
</dbReference>
<evidence type="ECO:0000259" key="1">
    <source>
        <dbReference type="Pfam" id="PF06985"/>
    </source>
</evidence>
<sequence length="697" mass="77957">MFCSVCREGLEGIWDPSKTKRVCRITEFNENFKEDDAMSRVCPPPGTAPNEHPSQYMLGHHLTLDSYMQSVVQGCIFCSREGQEIVEHSTMSKLGYYSLFTVNLDKALNPRMEIFKPGARLGFQSLPVIDASPQDCNMDISLSTGDAKTWALIQGWVDTCIQNHERCNQTSRGNFIPNYLLRLDEAKGLFHLVSSGHLALQSDIRYCTLTHCHRVDSGGLQLSTATLELLSRPQPLSILPLAYRDAFTVVARLGLSYLWIDCLCVLQDQAEPLTTLQTQDIFSNSFCGIGALASTSPSSGLFTQRKPECTMPTVFEFTLNADGDKTLVKSDADTRKFVDEPLIQTAKGFQERLLTPRMIHFGSSFVYWECHGSICNELYPYGILCEPFRYTSVEGQKPVTVSPKYIAAYPTRVPPRPAWKPLLTSRLFHHLVGDVKIDTLNRWWQLLEAYTKCIISAPGERLTCIESAAMGMKALLKEQGCDDTYLAGIWKETLPASLLWTPQSSGTRLTSYRAPSWSWAAVDGGIDYEYGRMREFNNSLLCELVDANCHEETGLVAGGHLTLRGKLVSGRFFEKPVWWADLPHILQIKTETQMSIVGLSDPGTDVSLTQAPDEADGIFSWYVRFDTTKDMKEESLLVPIGTALCLNSDSYDVFGIALKRLDNGLFTRCGIWQIPASSEKEAKAIFQNVPTHEITIT</sequence>
<name>A0A9N9Z8N7_9HYPO</name>
<evidence type="ECO:0000313" key="2">
    <source>
        <dbReference type="EMBL" id="CAH0051072.1"/>
    </source>
</evidence>
<dbReference type="Pfam" id="PF06985">
    <property type="entry name" value="HET"/>
    <property type="match status" value="1"/>
</dbReference>
<dbReference type="InterPro" id="IPR010730">
    <property type="entry name" value="HET"/>
</dbReference>
<feature type="domain" description="Heterokaryon incompatibility" evidence="1">
    <location>
        <begin position="234"/>
        <end position="343"/>
    </location>
</feature>
<gene>
    <name evidence="2" type="ORF">CSOL1703_00015968</name>
</gene>
<evidence type="ECO:0000313" key="3">
    <source>
        <dbReference type="Proteomes" id="UP000775872"/>
    </source>
</evidence>
<dbReference type="AlphaFoldDB" id="A0A9N9Z8N7"/>
<accession>A0A9N9Z8N7</accession>
<proteinExistence type="predicted"/>
<keyword evidence="3" id="KW-1185">Reference proteome</keyword>
<reference evidence="2" key="1">
    <citation type="submission" date="2021-10" db="EMBL/GenBank/DDBJ databases">
        <authorList>
            <person name="Piombo E."/>
        </authorList>
    </citation>
    <scope>NUCLEOTIDE SEQUENCE</scope>
</reference>
<dbReference type="PANTHER" id="PTHR33112">
    <property type="entry name" value="DOMAIN PROTEIN, PUTATIVE-RELATED"/>
    <property type="match status" value="1"/>
</dbReference>